<evidence type="ECO:0000313" key="8">
    <source>
        <dbReference type="Proteomes" id="UP001189624"/>
    </source>
</evidence>
<dbReference type="EMBL" id="OY731408">
    <property type="protein sequence ID" value="CAJ1979030.1"/>
    <property type="molecule type" value="Genomic_DNA"/>
</dbReference>
<keyword evidence="2 5" id="KW-0812">Transmembrane</keyword>
<gene>
    <name evidence="7" type="ORF">AYBTSS11_LOCUS31241</name>
</gene>
<sequence length="193" mass="20989">MASKDLRIHLSKNHNLIKICLGVSALLIIILVIVLLIFTIFKPRNPTVSVHPLHLEHFQLLSPNSSIAPLGLVITIENPNYASFKHGNCSGYVKYRGIVIAEAPFGARSYPARSTTNVTTTADIETAKLINDPNFWSDIAGGVFNLTSEAKISGKVSMIKIIRLKAKIYLSCGISLNITAVNATSSCMSKLKL</sequence>
<reference evidence="7" key="1">
    <citation type="submission" date="2023-10" db="EMBL/GenBank/DDBJ databases">
        <authorList>
            <person name="Domelevo Entfellner J.-B."/>
        </authorList>
    </citation>
    <scope>NUCLEOTIDE SEQUENCE</scope>
</reference>
<dbReference type="InterPro" id="IPR004864">
    <property type="entry name" value="LEA_2"/>
</dbReference>
<dbReference type="GO" id="GO:0098542">
    <property type="term" value="P:defense response to other organism"/>
    <property type="evidence" value="ECO:0007669"/>
    <property type="project" value="InterPro"/>
</dbReference>
<keyword evidence="8" id="KW-1185">Reference proteome</keyword>
<evidence type="ECO:0000256" key="4">
    <source>
        <dbReference type="ARBA" id="ARBA00023136"/>
    </source>
</evidence>
<feature type="domain" description="Late embryogenesis abundant protein LEA-2 subgroup" evidence="6">
    <location>
        <begin position="74"/>
        <end position="167"/>
    </location>
</feature>
<dbReference type="Proteomes" id="UP001189624">
    <property type="component" value="Chromosome 11"/>
</dbReference>
<feature type="transmembrane region" description="Helical" evidence="5">
    <location>
        <begin position="21"/>
        <end position="41"/>
    </location>
</feature>
<dbReference type="AlphaFoldDB" id="A0AA86W6N3"/>
<dbReference type="Gramene" id="rna-AYBTSS11_LOCUS31241">
    <property type="protein sequence ID" value="CAJ1979030.1"/>
    <property type="gene ID" value="gene-AYBTSS11_LOCUS31241"/>
</dbReference>
<evidence type="ECO:0000256" key="3">
    <source>
        <dbReference type="ARBA" id="ARBA00022989"/>
    </source>
</evidence>
<dbReference type="GO" id="GO:0016020">
    <property type="term" value="C:membrane"/>
    <property type="evidence" value="ECO:0007669"/>
    <property type="project" value="UniProtKB-SubCell"/>
</dbReference>
<dbReference type="SUPFAM" id="SSF117070">
    <property type="entry name" value="LEA14-like"/>
    <property type="match status" value="1"/>
</dbReference>
<evidence type="ECO:0000313" key="7">
    <source>
        <dbReference type="EMBL" id="CAJ1979030.1"/>
    </source>
</evidence>
<dbReference type="Gene3D" id="2.60.40.1820">
    <property type="match status" value="1"/>
</dbReference>
<dbReference type="PANTHER" id="PTHR31234:SF65">
    <property type="entry name" value="LATE EMBRYOGENESIS ABUNDANT PROTEIN, LEA_2 SUBGROUP"/>
    <property type="match status" value="1"/>
</dbReference>
<protein>
    <recommendedName>
        <fullName evidence="6">Late embryogenesis abundant protein LEA-2 subgroup domain-containing protein</fullName>
    </recommendedName>
</protein>
<accession>A0AA86W6N3</accession>
<evidence type="ECO:0000256" key="5">
    <source>
        <dbReference type="SAM" id="Phobius"/>
    </source>
</evidence>
<evidence type="ECO:0000256" key="2">
    <source>
        <dbReference type="ARBA" id="ARBA00022692"/>
    </source>
</evidence>
<evidence type="ECO:0000256" key="1">
    <source>
        <dbReference type="ARBA" id="ARBA00004167"/>
    </source>
</evidence>
<comment type="subcellular location">
    <subcellularLocation>
        <location evidence="1">Membrane</location>
        <topology evidence="1">Single-pass membrane protein</topology>
    </subcellularLocation>
</comment>
<name>A0AA86W6N3_9FABA</name>
<evidence type="ECO:0000259" key="6">
    <source>
        <dbReference type="Pfam" id="PF03168"/>
    </source>
</evidence>
<dbReference type="PANTHER" id="PTHR31234">
    <property type="entry name" value="LATE EMBRYOGENESIS ABUNDANT (LEA) HYDROXYPROLINE-RICH GLYCOPROTEIN FAMILY"/>
    <property type="match status" value="1"/>
</dbReference>
<dbReference type="InterPro" id="IPR044839">
    <property type="entry name" value="NDR1-like"/>
</dbReference>
<proteinExistence type="predicted"/>
<dbReference type="Pfam" id="PF03168">
    <property type="entry name" value="LEA_2"/>
    <property type="match status" value="1"/>
</dbReference>
<keyword evidence="3 5" id="KW-1133">Transmembrane helix</keyword>
<keyword evidence="4 5" id="KW-0472">Membrane</keyword>
<organism evidence="7 8">
    <name type="scientific">Sphenostylis stenocarpa</name>
    <dbReference type="NCBI Taxonomy" id="92480"/>
    <lineage>
        <taxon>Eukaryota</taxon>
        <taxon>Viridiplantae</taxon>
        <taxon>Streptophyta</taxon>
        <taxon>Embryophyta</taxon>
        <taxon>Tracheophyta</taxon>
        <taxon>Spermatophyta</taxon>
        <taxon>Magnoliopsida</taxon>
        <taxon>eudicotyledons</taxon>
        <taxon>Gunneridae</taxon>
        <taxon>Pentapetalae</taxon>
        <taxon>rosids</taxon>
        <taxon>fabids</taxon>
        <taxon>Fabales</taxon>
        <taxon>Fabaceae</taxon>
        <taxon>Papilionoideae</taxon>
        <taxon>50 kb inversion clade</taxon>
        <taxon>NPAAA clade</taxon>
        <taxon>indigoferoid/millettioid clade</taxon>
        <taxon>Phaseoleae</taxon>
        <taxon>Sphenostylis</taxon>
    </lineage>
</organism>